<dbReference type="Gene3D" id="1.10.10.2910">
    <property type="match status" value="1"/>
</dbReference>
<organism evidence="2 3">
    <name type="scientific">Paraburkholderia megapolitana</name>
    <dbReference type="NCBI Taxonomy" id="420953"/>
    <lineage>
        <taxon>Bacteria</taxon>
        <taxon>Pseudomonadati</taxon>
        <taxon>Pseudomonadota</taxon>
        <taxon>Betaproteobacteria</taxon>
        <taxon>Burkholderiales</taxon>
        <taxon>Burkholderiaceae</taxon>
        <taxon>Paraburkholderia</taxon>
    </lineage>
</organism>
<reference evidence="2 3" key="1">
    <citation type="submission" date="2016-10" db="EMBL/GenBank/DDBJ databases">
        <authorList>
            <person name="de Groot N.N."/>
        </authorList>
    </citation>
    <scope>NUCLEOTIDE SEQUENCE [LARGE SCALE GENOMIC DNA]</scope>
    <source>
        <strain evidence="2 3">LMG 23650</strain>
    </source>
</reference>
<dbReference type="CDD" id="cd00093">
    <property type="entry name" value="HTH_XRE"/>
    <property type="match status" value="1"/>
</dbReference>
<dbReference type="PANTHER" id="PTHR43236">
    <property type="entry name" value="ANTITOXIN HIGA1"/>
    <property type="match status" value="1"/>
</dbReference>
<dbReference type="Proteomes" id="UP000199548">
    <property type="component" value="Unassembled WGS sequence"/>
</dbReference>
<dbReference type="PANTHER" id="PTHR43236:SF2">
    <property type="entry name" value="BLL0069 PROTEIN"/>
    <property type="match status" value="1"/>
</dbReference>
<proteinExistence type="predicted"/>
<dbReference type="OrthoDB" id="9796786at2"/>
<feature type="domain" description="HTH cro/C1-type" evidence="1">
    <location>
        <begin position="8"/>
        <end position="69"/>
    </location>
</feature>
<dbReference type="SMART" id="SM00530">
    <property type="entry name" value="HTH_XRE"/>
    <property type="match status" value="1"/>
</dbReference>
<gene>
    <name evidence="2" type="ORF">SAMN05192543_10296</name>
</gene>
<name>A0A1I3FS21_9BURK</name>
<protein>
    <recommendedName>
        <fullName evidence="1">HTH cro/C1-type domain-containing protein</fullName>
    </recommendedName>
</protein>
<sequence length="392" mass="44204">MPQVNPQILVWAREAAGLGIDEAARALQLGGARQRGPEVLGEYEQGTKAPSRPLLLKMAKVYRRSLLTFYLQQPPVKSERGEDFRTLPGDRGYESAPKLDALVRDVFVRQRLVRSILEDVEEAEPLNFVGSITLAQPVDFAAKLICKRLSFDLNEFRRKKTVEEAFSYIRELTEKLGVFVLLIGNLGTHHTALGTDVFRGFALAEKVAPFIVVNDQDAKVAWSFTLLHELAHIWLGRTGLSGADFEQKIEQFCNDIASEILLPEAELDELRQLGGDRQEVISVISAFASRRKVSRALVVYRLLKRRQIDRKQWLDLTEEFRRSWEAERARKKEQAADAAGGPNYYVVKRHRVGNALVEFTRRAIAEGFVTPTKAGRILGVRPTNVQALVEVT</sequence>
<dbReference type="STRING" id="420953.SAMN05192543_10296"/>
<accession>A0A1I3FS21</accession>
<dbReference type="RefSeq" id="WP_091009215.1">
    <property type="nucleotide sequence ID" value="NZ_CP041745.1"/>
</dbReference>
<dbReference type="InterPro" id="IPR052345">
    <property type="entry name" value="Rad_response_metalloprotease"/>
</dbReference>
<dbReference type="Pfam" id="PF06114">
    <property type="entry name" value="Peptidase_M78"/>
    <property type="match status" value="1"/>
</dbReference>
<evidence type="ECO:0000313" key="3">
    <source>
        <dbReference type="Proteomes" id="UP000199548"/>
    </source>
</evidence>
<evidence type="ECO:0000259" key="1">
    <source>
        <dbReference type="SMART" id="SM00530"/>
    </source>
</evidence>
<dbReference type="AlphaFoldDB" id="A0A1I3FS21"/>
<dbReference type="InterPro" id="IPR010359">
    <property type="entry name" value="IrrE_HExxH"/>
</dbReference>
<dbReference type="InterPro" id="IPR001387">
    <property type="entry name" value="Cro/C1-type_HTH"/>
</dbReference>
<keyword evidence="3" id="KW-1185">Reference proteome</keyword>
<dbReference type="EMBL" id="FOQU01000002">
    <property type="protein sequence ID" value="SFI14006.1"/>
    <property type="molecule type" value="Genomic_DNA"/>
</dbReference>
<evidence type="ECO:0000313" key="2">
    <source>
        <dbReference type="EMBL" id="SFI14006.1"/>
    </source>
</evidence>